<keyword evidence="4" id="KW-0479">Metal-binding</keyword>
<dbReference type="GO" id="GO:0019677">
    <property type="term" value="P:NAD+ catabolic process"/>
    <property type="evidence" value="ECO:0007669"/>
    <property type="project" value="TreeGrafter"/>
</dbReference>
<protein>
    <submittedName>
        <fullName evidence="10">NUDIX hydrolase</fullName>
    </submittedName>
</protein>
<dbReference type="InterPro" id="IPR015797">
    <property type="entry name" value="NUDIX_hydrolase-like_dom_sf"/>
</dbReference>
<reference evidence="10 11" key="1">
    <citation type="submission" date="2019-04" db="EMBL/GenBank/DDBJ databases">
        <title>Streptomyces oryziradicis sp. nov., a novel actinomycete isolated from rhizosphere soil of rice (Oryza sativa L.).</title>
        <authorList>
            <person name="Li C."/>
        </authorList>
    </citation>
    <scope>NUCLEOTIDE SEQUENCE [LARGE SCALE GENOMIC DNA]</scope>
    <source>
        <strain evidence="10 11">NEAU-C40</strain>
    </source>
</reference>
<dbReference type="PANTHER" id="PTHR42904:SF6">
    <property type="entry name" value="NAD-CAPPED RNA HYDROLASE NUDT12"/>
    <property type="match status" value="1"/>
</dbReference>
<dbReference type="PANTHER" id="PTHR42904">
    <property type="entry name" value="NUDIX HYDROLASE, NUDC SUBFAMILY"/>
    <property type="match status" value="1"/>
</dbReference>
<sequence length="185" mass="19729">MCNHAHHHRVQAERRSIALDQDELAFLASAFTSSEEHQAEDLAMLLLRGPRASPPGRREAPPAPNALFGVGIVVHDRTTDTVLVGRSARFDNLYELAGGKREPGEDLRTTVARELAEETGLTTDPQTVRLVALLVDDRSGLPRTTIAAATRGAVRHPDRGHPQPGRAVPGGTGARGGGQQGSLFG</sequence>
<comment type="caution">
    <text evidence="10">The sequence shown here is derived from an EMBL/GenBank/DDBJ whole genome shotgun (WGS) entry which is preliminary data.</text>
</comment>
<evidence type="ECO:0000313" key="11">
    <source>
        <dbReference type="Proteomes" id="UP000305778"/>
    </source>
</evidence>
<evidence type="ECO:0000313" key="10">
    <source>
        <dbReference type="EMBL" id="TKA02178.1"/>
    </source>
</evidence>
<comment type="cofactor">
    <cofactor evidence="2">
        <name>Zn(2+)</name>
        <dbReference type="ChEBI" id="CHEBI:29105"/>
    </cofactor>
</comment>
<organism evidence="10 11">
    <name type="scientific">Actinacidiphila oryziradicis</name>
    <dbReference type="NCBI Taxonomy" id="2571141"/>
    <lineage>
        <taxon>Bacteria</taxon>
        <taxon>Bacillati</taxon>
        <taxon>Actinomycetota</taxon>
        <taxon>Actinomycetes</taxon>
        <taxon>Kitasatosporales</taxon>
        <taxon>Streptomycetaceae</taxon>
        <taxon>Actinacidiphila</taxon>
    </lineage>
</organism>
<keyword evidence="11" id="KW-1185">Reference proteome</keyword>
<dbReference type="PROSITE" id="PS51462">
    <property type="entry name" value="NUDIX"/>
    <property type="match status" value="1"/>
</dbReference>
<dbReference type="EMBL" id="SUMC01000063">
    <property type="protein sequence ID" value="TKA02178.1"/>
    <property type="molecule type" value="Genomic_DNA"/>
</dbReference>
<dbReference type="InterPro" id="IPR050241">
    <property type="entry name" value="NAD-cap_RNA_hydrolase_NudC"/>
</dbReference>
<evidence type="ECO:0000256" key="5">
    <source>
        <dbReference type="ARBA" id="ARBA00022801"/>
    </source>
</evidence>
<evidence type="ECO:0000256" key="1">
    <source>
        <dbReference type="ARBA" id="ARBA00001946"/>
    </source>
</evidence>
<dbReference type="GO" id="GO:0046872">
    <property type="term" value="F:metal ion binding"/>
    <property type="evidence" value="ECO:0007669"/>
    <property type="project" value="UniProtKB-KW"/>
</dbReference>
<dbReference type="RefSeq" id="WP_136728846.1">
    <property type="nucleotide sequence ID" value="NZ_SUMC01000063.1"/>
</dbReference>
<dbReference type="GO" id="GO:0035529">
    <property type="term" value="F:NADH pyrophosphatase activity"/>
    <property type="evidence" value="ECO:0007669"/>
    <property type="project" value="TreeGrafter"/>
</dbReference>
<gene>
    <name evidence="10" type="ORF">FCI23_38695</name>
</gene>
<evidence type="ECO:0000256" key="4">
    <source>
        <dbReference type="ARBA" id="ARBA00022723"/>
    </source>
</evidence>
<evidence type="ECO:0000259" key="9">
    <source>
        <dbReference type="PROSITE" id="PS51462"/>
    </source>
</evidence>
<dbReference type="GO" id="GO:0006742">
    <property type="term" value="P:NADP+ catabolic process"/>
    <property type="evidence" value="ECO:0007669"/>
    <property type="project" value="TreeGrafter"/>
</dbReference>
<dbReference type="OrthoDB" id="4035289at2"/>
<feature type="region of interest" description="Disordered" evidence="8">
    <location>
        <begin position="152"/>
        <end position="185"/>
    </location>
</feature>
<dbReference type="SUPFAM" id="SSF55811">
    <property type="entry name" value="Nudix"/>
    <property type="match status" value="1"/>
</dbReference>
<dbReference type="AlphaFoldDB" id="A0A4U0S215"/>
<dbReference type="Pfam" id="PF00293">
    <property type="entry name" value="NUDIX"/>
    <property type="match status" value="1"/>
</dbReference>
<comment type="similarity">
    <text evidence="3">Belongs to the Nudix hydrolase family. NudC subfamily.</text>
</comment>
<proteinExistence type="inferred from homology"/>
<dbReference type="Gene3D" id="3.90.79.10">
    <property type="entry name" value="Nucleoside Triphosphate Pyrophosphohydrolase"/>
    <property type="match status" value="1"/>
</dbReference>
<dbReference type="PROSITE" id="PS00893">
    <property type="entry name" value="NUDIX_BOX"/>
    <property type="match status" value="1"/>
</dbReference>
<keyword evidence="5 10" id="KW-0378">Hydrolase</keyword>
<dbReference type="GO" id="GO:0005829">
    <property type="term" value="C:cytosol"/>
    <property type="evidence" value="ECO:0007669"/>
    <property type="project" value="TreeGrafter"/>
</dbReference>
<dbReference type="InterPro" id="IPR020084">
    <property type="entry name" value="NUDIX_hydrolase_CS"/>
</dbReference>
<comment type="cofactor">
    <cofactor evidence="1">
        <name>Mg(2+)</name>
        <dbReference type="ChEBI" id="CHEBI:18420"/>
    </cofactor>
</comment>
<name>A0A4U0S215_9ACTN</name>
<comment type="catalytic activity">
    <reaction evidence="7">
        <text>a 5'-end NAD(+)-phospho-ribonucleoside in mRNA + H2O = a 5'-end phospho-adenosine-phospho-ribonucleoside in mRNA + beta-nicotinamide D-ribonucleotide + 2 H(+)</text>
        <dbReference type="Rhea" id="RHEA:60876"/>
        <dbReference type="Rhea" id="RHEA-COMP:15698"/>
        <dbReference type="Rhea" id="RHEA-COMP:15719"/>
        <dbReference type="ChEBI" id="CHEBI:14649"/>
        <dbReference type="ChEBI" id="CHEBI:15377"/>
        <dbReference type="ChEBI" id="CHEBI:15378"/>
        <dbReference type="ChEBI" id="CHEBI:144029"/>
        <dbReference type="ChEBI" id="CHEBI:144051"/>
    </reaction>
    <physiologicalReaction direction="left-to-right" evidence="7">
        <dbReference type="Rhea" id="RHEA:60877"/>
    </physiologicalReaction>
</comment>
<evidence type="ECO:0000256" key="8">
    <source>
        <dbReference type="SAM" id="MobiDB-lite"/>
    </source>
</evidence>
<feature type="compositionally biased region" description="Gly residues" evidence="8">
    <location>
        <begin position="168"/>
        <end position="185"/>
    </location>
</feature>
<evidence type="ECO:0000256" key="3">
    <source>
        <dbReference type="ARBA" id="ARBA00009595"/>
    </source>
</evidence>
<dbReference type="Proteomes" id="UP000305778">
    <property type="component" value="Unassembled WGS sequence"/>
</dbReference>
<evidence type="ECO:0000256" key="6">
    <source>
        <dbReference type="ARBA" id="ARBA00022842"/>
    </source>
</evidence>
<dbReference type="InterPro" id="IPR000086">
    <property type="entry name" value="NUDIX_hydrolase_dom"/>
</dbReference>
<dbReference type="CDD" id="cd02883">
    <property type="entry name" value="NUDIX_Hydrolase"/>
    <property type="match status" value="1"/>
</dbReference>
<evidence type="ECO:0000256" key="7">
    <source>
        <dbReference type="ARBA" id="ARBA00023679"/>
    </source>
</evidence>
<accession>A0A4U0S215</accession>
<evidence type="ECO:0000256" key="2">
    <source>
        <dbReference type="ARBA" id="ARBA00001947"/>
    </source>
</evidence>
<keyword evidence="6" id="KW-0460">Magnesium</keyword>
<feature type="domain" description="Nudix hydrolase" evidence="9">
    <location>
        <begin position="65"/>
        <end position="185"/>
    </location>
</feature>